<keyword evidence="5" id="KW-0378">Hydrolase</keyword>
<dbReference type="Gene3D" id="2.40.10.10">
    <property type="entry name" value="Trypsin-like serine proteases"/>
    <property type="match status" value="2"/>
</dbReference>
<feature type="chain" id="PRO_5032733460" evidence="3">
    <location>
        <begin position="24"/>
        <end position="269"/>
    </location>
</feature>
<comment type="caution">
    <text evidence="5">The sequence shown here is derived from an EMBL/GenBank/DDBJ whole genome shotgun (WGS) entry which is preliminary data.</text>
</comment>
<evidence type="ECO:0000313" key="6">
    <source>
        <dbReference type="Proteomes" id="UP000446658"/>
    </source>
</evidence>
<dbReference type="GO" id="GO:0004252">
    <property type="term" value="F:serine-type endopeptidase activity"/>
    <property type="evidence" value="ECO:0007669"/>
    <property type="project" value="InterPro"/>
</dbReference>
<dbReference type="PRINTS" id="PR00722">
    <property type="entry name" value="CHYMOTRYPSIN"/>
</dbReference>
<feature type="signal peptide" evidence="3">
    <location>
        <begin position="1"/>
        <end position="23"/>
    </location>
</feature>
<evidence type="ECO:0000259" key="4">
    <source>
        <dbReference type="PROSITE" id="PS50240"/>
    </source>
</evidence>
<evidence type="ECO:0000313" key="5">
    <source>
        <dbReference type="EMBL" id="MTD32860.1"/>
    </source>
</evidence>
<dbReference type="PANTHER" id="PTHR15462:SF8">
    <property type="entry name" value="SERINE PROTEASE"/>
    <property type="match status" value="1"/>
</dbReference>
<evidence type="ECO:0000256" key="2">
    <source>
        <dbReference type="ARBA" id="ARBA00023157"/>
    </source>
</evidence>
<organism evidence="5 6">
    <name type="scientific">Paludibacterium denitrificans</name>
    <dbReference type="NCBI Taxonomy" id="2675226"/>
    <lineage>
        <taxon>Bacteria</taxon>
        <taxon>Pseudomonadati</taxon>
        <taxon>Pseudomonadota</taxon>
        <taxon>Betaproteobacteria</taxon>
        <taxon>Neisseriales</taxon>
        <taxon>Chromobacteriaceae</taxon>
        <taxon>Paludibacterium</taxon>
    </lineage>
</organism>
<dbReference type="AlphaFoldDB" id="A0A844GBY2"/>
<dbReference type="InterPro" id="IPR001314">
    <property type="entry name" value="Peptidase_S1A"/>
</dbReference>
<dbReference type="InterPro" id="IPR050966">
    <property type="entry name" value="Glutamyl_endopeptidase"/>
</dbReference>
<dbReference type="Proteomes" id="UP000446658">
    <property type="component" value="Unassembled WGS sequence"/>
</dbReference>
<proteinExistence type="predicted"/>
<dbReference type="InterPro" id="IPR001254">
    <property type="entry name" value="Trypsin_dom"/>
</dbReference>
<keyword evidence="2" id="KW-1015">Disulfide bond</keyword>
<dbReference type="SUPFAM" id="SSF50494">
    <property type="entry name" value="Trypsin-like serine proteases"/>
    <property type="match status" value="1"/>
</dbReference>
<keyword evidence="6" id="KW-1185">Reference proteome</keyword>
<dbReference type="Pfam" id="PF00089">
    <property type="entry name" value="Trypsin"/>
    <property type="match status" value="1"/>
</dbReference>
<reference evidence="5 6" key="1">
    <citation type="submission" date="2019-11" db="EMBL/GenBank/DDBJ databases">
        <title>Draft genome sequence of Paludibacterium sp. dN18-1.</title>
        <authorList>
            <person name="Im W.-T."/>
        </authorList>
    </citation>
    <scope>NUCLEOTIDE SEQUENCE [LARGE SCALE GENOMIC DNA]</scope>
    <source>
        <strain evidence="6">dN 18-1</strain>
    </source>
</reference>
<dbReference type="PROSITE" id="PS00135">
    <property type="entry name" value="TRYPSIN_SER"/>
    <property type="match status" value="1"/>
</dbReference>
<keyword evidence="5" id="KW-0645">Protease</keyword>
<evidence type="ECO:0000256" key="3">
    <source>
        <dbReference type="SAM" id="SignalP"/>
    </source>
</evidence>
<accession>A0A844GBY2</accession>
<dbReference type="EMBL" id="WLYX01000001">
    <property type="protein sequence ID" value="MTD32860.1"/>
    <property type="molecule type" value="Genomic_DNA"/>
</dbReference>
<protein>
    <submittedName>
        <fullName evidence="5">Trypsin-like serine protease</fullName>
    </submittedName>
</protein>
<gene>
    <name evidence="5" type="ORF">GKE73_05305</name>
</gene>
<dbReference type="InterPro" id="IPR043504">
    <property type="entry name" value="Peptidase_S1_PA_chymotrypsin"/>
</dbReference>
<dbReference type="RefSeq" id="WP_230369469.1">
    <property type="nucleotide sequence ID" value="NZ_WLYX01000001.1"/>
</dbReference>
<dbReference type="GO" id="GO:0006508">
    <property type="term" value="P:proteolysis"/>
    <property type="evidence" value="ECO:0007669"/>
    <property type="project" value="UniProtKB-KW"/>
</dbReference>
<evidence type="ECO:0000256" key="1">
    <source>
        <dbReference type="ARBA" id="ARBA00022729"/>
    </source>
</evidence>
<keyword evidence="1 3" id="KW-0732">Signal</keyword>
<dbReference type="InterPro" id="IPR033116">
    <property type="entry name" value="TRYPSIN_SER"/>
</dbReference>
<dbReference type="PROSITE" id="PS50240">
    <property type="entry name" value="TRYPSIN_DOM"/>
    <property type="match status" value="1"/>
</dbReference>
<name>A0A844GBY2_9NEIS</name>
<feature type="domain" description="Peptidase S1" evidence="4">
    <location>
        <begin position="33"/>
        <end position="269"/>
    </location>
</feature>
<sequence length="269" mass="29533">MSHRALLSLGLALSLTLSPLASAKESAREHKILFFGKDERVKTAPTHAPWTSVGQLETATGTICTGTLVADDVVLTAYHCFIDEKGRFDPATLFTVGLWGKQHRSQSKVTQVQVDRTFLKGLKHVNGSIIIPPRIAGRDVAFVRLSKPLGKQEGVVEVFVGNHPQLQQLMRSNQWKVTQGGYPIDDQTHLLVHSRCDATGFLPDGRLTHHCDTLAGDSGSPIFAQRDGKPVIVAIQSSAPDAKDRKRADNMALSAPVFYRQLQQFIHAR</sequence>
<dbReference type="InterPro" id="IPR009003">
    <property type="entry name" value="Peptidase_S1_PA"/>
</dbReference>
<dbReference type="PANTHER" id="PTHR15462">
    <property type="entry name" value="SERINE PROTEASE"/>
    <property type="match status" value="1"/>
</dbReference>